<accession>A0A067SPF8</accession>
<keyword evidence="4 6" id="KW-0653">Protein transport</keyword>
<keyword evidence="9" id="KW-1185">Reference proteome</keyword>
<evidence type="ECO:0000313" key="9">
    <source>
        <dbReference type="Proteomes" id="UP000027222"/>
    </source>
</evidence>
<evidence type="ECO:0000313" key="8">
    <source>
        <dbReference type="EMBL" id="KDR68663.1"/>
    </source>
</evidence>
<dbReference type="PANTHER" id="PTHR11099">
    <property type="entry name" value="VACUOLAR SORTING PROTEIN 35"/>
    <property type="match status" value="1"/>
</dbReference>
<dbReference type="AlphaFoldDB" id="A0A067SPF8"/>
<feature type="compositionally biased region" description="Basic and acidic residues" evidence="7">
    <location>
        <begin position="797"/>
        <end position="814"/>
    </location>
</feature>
<dbReference type="InterPro" id="IPR005378">
    <property type="entry name" value="Vps35"/>
</dbReference>
<evidence type="ECO:0000256" key="3">
    <source>
        <dbReference type="ARBA" id="ARBA00022448"/>
    </source>
</evidence>
<comment type="similarity">
    <text evidence="2 6">Belongs to the VPS35 family.</text>
</comment>
<sequence length="959" mass="107717">MALPVAEEGKLLSEALNTVKIQVQQMKRHLELDQLMDALKSASLMLAELRTSSLSPKQYYELYMAVFDALRHLSNYLYEAHTQSRHHLADLYELVQYAGNIIPRLYLMITVGSVYMSIAEAPVKEIMKDMMEMSRGVLHPIRGLFLRHYLSGQTRDHLPVGLDAGPAGNLQDSISFVLTNFIEMNKLWVRLQHQGHSRDREKREMERRELRILVGTNLVRLSQLDGVDLEMYQKTILPSILEQVVNCKDVIAQEYLMEVVIQVFTDEFHLHTLGPFLSATAQLHPKVNIKQIVIALIDRLASYAAREAENEDPEETKRQEEAAARRLAEKVKEQKARVRENGAYRAASPSSPSLEVDAWGSPPTPATATSVIESDKSTVAETPTTESSDEKGKGKDKEGEPVRKFRGVPEDVQLFEVFWKQVVELIKARPDLSIQDITALFVSLTNLSLSCYPDRLEYVDQVLGFAADKIKEYADSPDLHAQQTSANLASLLVAPINSYQSVLTLLAIPNYVPLLTKQLFTTRRSIAHSIVSSVLKNETIIEAPEDVDGVLELCHVLIKDQTDSGAPPAPNGQQANVRDMRRQGPYFMEREELAEEQGWVARMVHLFRAESLDVQFELLQIARRHFDMGGERMRFTFPALITSSIKLCRRYKNREHEEPDWQTKVSTILKFIRQLTSILATTVEAPNIALRLFLLSAQIADECGFEDLAYDFYVQAFSVYEDSISESRAQLQAITLIIGTLAGAKVFNVDNFDTLITKAALHGAKLLKKSHQATAVGLASHLWWQEPTPPAEGEAEAPEKPVVSEKPAPKEDGEAVVKAYPHQDSKRVLECLQKSLRIANSAIEEIVTVQLYCDTLDQYLYYLDRGAPAVASKFVNSLVELITSSIDNISSPDVHPSQRAPPGLIEGVQTPEMITKHFRNTLFYIQRRKYAASEGTGTVDSRWDEVDVVGALLKMGIGR</sequence>
<evidence type="ECO:0000256" key="2">
    <source>
        <dbReference type="ARBA" id="ARBA00006536"/>
    </source>
</evidence>
<comment type="subcellular location">
    <subcellularLocation>
        <location evidence="1">Membrane</location>
        <topology evidence="1">Peripheral membrane protein</topology>
    </subcellularLocation>
</comment>
<comment type="function">
    <text evidence="6">Plays a role in vesicular protein sorting.</text>
</comment>
<dbReference type="EMBL" id="KL142406">
    <property type="protein sequence ID" value="KDR68663.1"/>
    <property type="molecule type" value="Genomic_DNA"/>
</dbReference>
<feature type="region of interest" description="Disordered" evidence="7">
    <location>
        <begin position="306"/>
        <end position="402"/>
    </location>
</feature>
<gene>
    <name evidence="8" type="ORF">GALMADRAFT_256437</name>
</gene>
<dbReference type="OrthoDB" id="10258141at2759"/>
<dbReference type="Gene3D" id="1.25.40.660">
    <property type="entry name" value="Vacuolar protein sorting-associated protein 35, helical subcomplex Vps35-C"/>
    <property type="match status" value="1"/>
</dbReference>
<dbReference type="Proteomes" id="UP000027222">
    <property type="component" value="Unassembled WGS sequence"/>
</dbReference>
<evidence type="ECO:0000256" key="6">
    <source>
        <dbReference type="PIRNR" id="PIRNR009375"/>
    </source>
</evidence>
<dbReference type="PIRSF" id="PIRSF009375">
    <property type="entry name" value="Retromer_Vps35"/>
    <property type="match status" value="1"/>
</dbReference>
<dbReference type="InterPro" id="IPR042491">
    <property type="entry name" value="Vps35_C"/>
</dbReference>
<dbReference type="PANTHER" id="PTHR11099:SF0">
    <property type="entry name" value="VACUOLAR PROTEIN SORTING-ASSOCIATED PROTEIN 35"/>
    <property type="match status" value="1"/>
</dbReference>
<name>A0A067SPF8_GALM3</name>
<dbReference type="GO" id="GO:0030906">
    <property type="term" value="C:retromer, cargo-selective complex"/>
    <property type="evidence" value="ECO:0007669"/>
    <property type="project" value="InterPro"/>
</dbReference>
<dbReference type="GO" id="GO:0006886">
    <property type="term" value="P:intracellular protein transport"/>
    <property type="evidence" value="ECO:0007669"/>
    <property type="project" value="TreeGrafter"/>
</dbReference>
<dbReference type="HOGENOM" id="CLU_005836_0_0_1"/>
<dbReference type="GO" id="GO:0005829">
    <property type="term" value="C:cytosol"/>
    <property type="evidence" value="ECO:0007669"/>
    <property type="project" value="GOC"/>
</dbReference>
<dbReference type="Pfam" id="PF03635">
    <property type="entry name" value="Vps35"/>
    <property type="match status" value="1"/>
</dbReference>
<evidence type="ECO:0000256" key="5">
    <source>
        <dbReference type="ARBA" id="ARBA00023136"/>
    </source>
</evidence>
<keyword evidence="3 6" id="KW-0813">Transport</keyword>
<dbReference type="STRING" id="685588.A0A067SPF8"/>
<dbReference type="GO" id="GO:0005770">
    <property type="term" value="C:late endosome"/>
    <property type="evidence" value="ECO:0007669"/>
    <property type="project" value="TreeGrafter"/>
</dbReference>
<feature type="compositionally biased region" description="Basic and acidic residues" evidence="7">
    <location>
        <begin position="388"/>
        <end position="402"/>
    </location>
</feature>
<evidence type="ECO:0000256" key="4">
    <source>
        <dbReference type="ARBA" id="ARBA00022927"/>
    </source>
</evidence>
<evidence type="ECO:0000256" key="7">
    <source>
        <dbReference type="SAM" id="MobiDB-lite"/>
    </source>
</evidence>
<feature type="compositionally biased region" description="Basic and acidic residues" evidence="7">
    <location>
        <begin position="315"/>
        <end position="342"/>
    </location>
</feature>
<reference evidence="9" key="1">
    <citation type="journal article" date="2014" name="Proc. Natl. Acad. Sci. U.S.A.">
        <title>Extensive sampling of basidiomycete genomes demonstrates inadequacy of the white-rot/brown-rot paradigm for wood decay fungi.</title>
        <authorList>
            <person name="Riley R."/>
            <person name="Salamov A.A."/>
            <person name="Brown D.W."/>
            <person name="Nagy L.G."/>
            <person name="Floudas D."/>
            <person name="Held B.W."/>
            <person name="Levasseur A."/>
            <person name="Lombard V."/>
            <person name="Morin E."/>
            <person name="Otillar R."/>
            <person name="Lindquist E.A."/>
            <person name="Sun H."/>
            <person name="LaButti K.M."/>
            <person name="Schmutz J."/>
            <person name="Jabbour D."/>
            <person name="Luo H."/>
            <person name="Baker S.E."/>
            <person name="Pisabarro A.G."/>
            <person name="Walton J.D."/>
            <person name="Blanchette R.A."/>
            <person name="Henrissat B."/>
            <person name="Martin F."/>
            <person name="Cullen D."/>
            <person name="Hibbett D.S."/>
            <person name="Grigoriev I.V."/>
        </authorList>
    </citation>
    <scope>NUCLEOTIDE SEQUENCE [LARGE SCALE GENOMIC DNA]</scope>
    <source>
        <strain evidence="9">CBS 339.88</strain>
    </source>
</reference>
<protein>
    <recommendedName>
        <fullName evidence="6">Vacuolar protein sorting-associated protein 35</fullName>
    </recommendedName>
</protein>
<keyword evidence="5" id="KW-0472">Membrane</keyword>
<dbReference type="GO" id="GO:0042147">
    <property type="term" value="P:retrograde transport, endosome to Golgi"/>
    <property type="evidence" value="ECO:0007669"/>
    <property type="project" value="InterPro"/>
</dbReference>
<proteinExistence type="inferred from homology"/>
<organism evidence="8 9">
    <name type="scientific">Galerina marginata (strain CBS 339.88)</name>
    <dbReference type="NCBI Taxonomy" id="685588"/>
    <lineage>
        <taxon>Eukaryota</taxon>
        <taxon>Fungi</taxon>
        <taxon>Dikarya</taxon>
        <taxon>Basidiomycota</taxon>
        <taxon>Agaricomycotina</taxon>
        <taxon>Agaricomycetes</taxon>
        <taxon>Agaricomycetidae</taxon>
        <taxon>Agaricales</taxon>
        <taxon>Agaricineae</taxon>
        <taxon>Strophariaceae</taxon>
        <taxon>Galerina</taxon>
    </lineage>
</organism>
<evidence type="ECO:0000256" key="1">
    <source>
        <dbReference type="ARBA" id="ARBA00004170"/>
    </source>
</evidence>
<feature type="region of interest" description="Disordered" evidence="7">
    <location>
        <begin position="788"/>
        <end position="814"/>
    </location>
</feature>